<protein>
    <recommendedName>
        <fullName evidence="6">Metallo-beta-lactamase domain-containing protein</fullName>
    </recommendedName>
</protein>
<evidence type="ECO:0000256" key="3">
    <source>
        <dbReference type="ARBA" id="ARBA00022801"/>
    </source>
</evidence>
<dbReference type="Pfam" id="PF00753">
    <property type="entry name" value="Lactamase_B"/>
    <property type="match status" value="2"/>
</dbReference>
<evidence type="ECO:0000256" key="1">
    <source>
        <dbReference type="ARBA" id="ARBA00001947"/>
    </source>
</evidence>
<dbReference type="GO" id="GO:0046872">
    <property type="term" value="F:metal ion binding"/>
    <property type="evidence" value="ECO:0007669"/>
    <property type="project" value="UniProtKB-KW"/>
</dbReference>
<reference evidence="7 8" key="1">
    <citation type="submission" date="2016-07" db="EMBL/GenBank/DDBJ databases">
        <title>Pervasive Adenine N6-methylation of Active Genes in Fungi.</title>
        <authorList>
            <consortium name="DOE Joint Genome Institute"/>
            <person name="Mondo S.J."/>
            <person name="Dannebaum R.O."/>
            <person name="Kuo R.C."/>
            <person name="Labutti K."/>
            <person name="Haridas S."/>
            <person name="Kuo A."/>
            <person name="Salamov A."/>
            <person name="Ahrendt S.R."/>
            <person name="Lipzen A."/>
            <person name="Sullivan W."/>
            <person name="Andreopoulos W.B."/>
            <person name="Clum A."/>
            <person name="Lindquist E."/>
            <person name="Daum C."/>
            <person name="Ramamoorthy G.K."/>
            <person name="Gryganskyi A."/>
            <person name="Culley D."/>
            <person name="Magnuson J.K."/>
            <person name="James T.Y."/>
            <person name="O'Malley M.A."/>
            <person name="Stajich J.E."/>
            <person name="Spatafora J.W."/>
            <person name="Visel A."/>
            <person name="Grigoriev I.V."/>
        </authorList>
    </citation>
    <scope>NUCLEOTIDE SEQUENCE [LARGE SCALE GENOMIC DNA]</scope>
    <source>
        <strain evidence="7 8">PL171</strain>
    </source>
</reference>
<sequence length="1057" mass="111400">MSSSSSQSEAVPVHDQHRQGQTAPDPHHAQESKGFGHHRVRELQLQLQLDSSSSHGNAPSPLLSTISPRHPHPDHTFPLASPTPLSPLGHTFTYGHANHRSASPGQSHSMQSHTTTATTVRKSVASSILPSLPPSPNLKFGSLATTASSVLTEAAHDHHPEQQYQVEPESILVAAAAAAAATLERLERQQPIIPTPAPPPLARSSSTPLALNKYDANVIGHPLPLSPRALSTPSSPTHPSQALPVVVPTTTIHHPPARSASHRRDQMERHFYHTFPLSASAPVSPSASPAPSPVPLMSPSALTDYSSALPPPSSVSAIPETEIQRAADAARAASSPSTHQHPNRKHSFAHVGTPFANADELSTIGSASLAPSTLSHAHTAPPCASHSTSTTVKTESSSLPKWRDLVSQVATHRAKGNQLFQAGEYEQAAVAYGVAAREFELVAFAQYHPESPAATSLGSGGSAETSLKTMGSANSLKAGTAPRLAKRASVMNFGSMLTSWLPSSGGPGSGSGGPGGSLPRNSASSIRRQPPPGLARAASADSGNVQQDWSHAFTPLSETTLAGVSALATIKPTTSSSSTVTRLFSDWIPYGSASTTPPSQHHLHPTLDPLLLPPAPSALPPTLHVIPTLSPFPPLPLSTLPRSVRRDAAHVYANRSAAYTKLALRHPISPCNPLARRALLDADRAVQLDPDWAKAHFRRADALILLDRPAAAKSALATVTSLDPGATKSSGLQARRERATWAVDDARAGLKIVQLAAGRDYCVSGTVPKWSLVKHLLHVYARQMRNCMYIVADEAAGTCVVVDPAWDPDALIAEIQARGWSLAGVVIGHAHVDHVGGRPPPPFDRWRVQVPGLRALVKAACKAKLNAHGLPVPVYMHPAEAPILAMADAGFAGDPKLHAVRRMCPTPDGFSLRVGRAVVLEFWHTPGHTPGSQMVIVNGNRILSSDTVFAGAVGRCDLPGGDAHVMKRTLSRLRARLPEKAVIFPGHAYGPMATTVEREKRAGGALDPMVWEVLLSEMGLGGCDGHGHEEASHSDQQGQRVVSAAVGAGMRRSSLDA</sequence>
<keyword evidence="8" id="KW-1185">Reference proteome</keyword>
<dbReference type="PANTHER" id="PTHR46233">
    <property type="entry name" value="HYDROXYACYLGLUTATHIONE HYDROLASE GLOC"/>
    <property type="match status" value="1"/>
</dbReference>
<dbReference type="OrthoDB" id="515692at2759"/>
<comment type="cofactor">
    <cofactor evidence="1">
        <name>Zn(2+)</name>
        <dbReference type="ChEBI" id="CHEBI:29105"/>
    </cofactor>
</comment>
<feature type="compositionally biased region" description="Low complexity" evidence="5">
    <location>
        <begin position="385"/>
        <end position="398"/>
    </location>
</feature>
<feature type="region of interest" description="Disordered" evidence="5">
    <location>
        <begin position="501"/>
        <end position="545"/>
    </location>
</feature>
<keyword evidence="4" id="KW-0862">Zinc</keyword>
<feature type="compositionally biased region" description="Polar residues" evidence="5">
    <location>
        <begin position="100"/>
        <end position="122"/>
    </location>
</feature>
<feature type="compositionally biased region" description="Gly residues" evidence="5">
    <location>
        <begin position="505"/>
        <end position="516"/>
    </location>
</feature>
<evidence type="ECO:0000256" key="2">
    <source>
        <dbReference type="ARBA" id="ARBA00022723"/>
    </source>
</evidence>
<dbReference type="Proteomes" id="UP000193411">
    <property type="component" value="Unassembled WGS sequence"/>
</dbReference>
<dbReference type="SMART" id="SM00849">
    <property type="entry name" value="Lactamase_B"/>
    <property type="match status" value="1"/>
</dbReference>
<evidence type="ECO:0000313" key="7">
    <source>
        <dbReference type="EMBL" id="ORZ34743.1"/>
    </source>
</evidence>
<dbReference type="GO" id="GO:0016787">
    <property type="term" value="F:hydrolase activity"/>
    <property type="evidence" value="ECO:0007669"/>
    <property type="project" value="UniProtKB-KW"/>
</dbReference>
<dbReference type="InterPro" id="IPR036866">
    <property type="entry name" value="RibonucZ/Hydroxyglut_hydro"/>
</dbReference>
<accession>A0A1Y2HM23</accession>
<evidence type="ECO:0000259" key="6">
    <source>
        <dbReference type="SMART" id="SM00849"/>
    </source>
</evidence>
<dbReference type="Gene3D" id="1.25.40.10">
    <property type="entry name" value="Tetratricopeptide repeat domain"/>
    <property type="match status" value="1"/>
</dbReference>
<dbReference type="InterPro" id="IPR051453">
    <property type="entry name" value="MBL_Glyoxalase_II"/>
</dbReference>
<feature type="compositionally biased region" description="Low complexity" evidence="5">
    <location>
        <begin position="43"/>
        <end position="54"/>
    </location>
</feature>
<feature type="domain" description="Metallo-beta-lactamase" evidence="6">
    <location>
        <begin position="784"/>
        <end position="987"/>
    </location>
</feature>
<proteinExistence type="predicted"/>
<evidence type="ECO:0000256" key="4">
    <source>
        <dbReference type="ARBA" id="ARBA00022833"/>
    </source>
</evidence>
<keyword evidence="2" id="KW-0479">Metal-binding</keyword>
<dbReference type="InterPro" id="IPR011990">
    <property type="entry name" value="TPR-like_helical_dom_sf"/>
</dbReference>
<dbReference type="PANTHER" id="PTHR46233:SF3">
    <property type="entry name" value="HYDROXYACYLGLUTATHIONE HYDROLASE GLOC"/>
    <property type="match status" value="1"/>
</dbReference>
<dbReference type="InterPro" id="IPR001279">
    <property type="entry name" value="Metallo-B-lactamas"/>
</dbReference>
<feature type="region of interest" description="Disordered" evidence="5">
    <location>
        <begin position="1"/>
        <end position="122"/>
    </location>
</feature>
<evidence type="ECO:0000256" key="5">
    <source>
        <dbReference type="SAM" id="MobiDB-lite"/>
    </source>
</evidence>
<keyword evidence="3" id="KW-0378">Hydrolase</keyword>
<gene>
    <name evidence="7" type="ORF">BCR44DRAFT_46992</name>
</gene>
<organism evidence="7 8">
    <name type="scientific">Catenaria anguillulae PL171</name>
    <dbReference type="NCBI Taxonomy" id="765915"/>
    <lineage>
        <taxon>Eukaryota</taxon>
        <taxon>Fungi</taxon>
        <taxon>Fungi incertae sedis</taxon>
        <taxon>Blastocladiomycota</taxon>
        <taxon>Blastocladiomycetes</taxon>
        <taxon>Blastocladiales</taxon>
        <taxon>Catenariaceae</taxon>
        <taxon>Catenaria</taxon>
    </lineage>
</organism>
<comment type="caution">
    <text evidence="7">The sequence shown here is derived from an EMBL/GenBank/DDBJ whole genome shotgun (WGS) entry which is preliminary data.</text>
</comment>
<evidence type="ECO:0000313" key="8">
    <source>
        <dbReference type="Proteomes" id="UP000193411"/>
    </source>
</evidence>
<dbReference type="STRING" id="765915.A0A1Y2HM23"/>
<feature type="region of interest" description="Disordered" evidence="5">
    <location>
        <begin position="372"/>
        <end position="399"/>
    </location>
</feature>
<dbReference type="Gene3D" id="3.60.15.10">
    <property type="entry name" value="Ribonuclease Z/Hydroxyacylglutathione hydrolase-like"/>
    <property type="match status" value="1"/>
</dbReference>
<dbReference type="AlphaFoldDB" id="A0A1Y2HM23"/>
<dbReference type="SUPFAM" id="SSF56281">
    <property type="entry name" value="Metallo-hydrolase/oxidoreductase"/>
    <property type="match status" value="1"/>
</dbReference>
<dbReference type="EMBL" id="MCFL01000026">
    <property type="protein sequence ID" value="ORZ34743.1"/>
    <property type="molecule type" value="Genomic_DNA"/>
</dbReference>
<feature type="region of interest" description="Disordered" evidence="5">
    <location>
        <begin position="324"/>
        <end position="349"/>
    </location>
</feature>
<name>A0A1Y2HM23_9FUNG</name>
<dbReference type="SUPFAM" id="SSF48452">
    <property type="entry name" value="TPR-like"/>
    <property type="match status" value="1"/>
</dbReference>